<accession>A0ABX1WW66</accession>
<comment type="caution">
    <text evidence="3">The sequence shown here is derived from an EMBL/GenBank/DDBJ whole genome shotgun (WGS) entry which is preliminary data.</text>
</comment>
<evidence type="ECO:0000259" key="2">
    <source>
        <dbReference type="PROSITE" id="PS50206"/>
    </source>
</evidence>
<keyword evidence="4" id="KW-1185">Reference proteome</keyword>
<feature type="domain" description="Rhodanese" evidence="2">
    <location>
        <begin position="68"/>
        <end position="167"/>
    </location>
</feature>
<name>A0ABX1WW66_9BACT</name>
<dbReference type="CDD" id="cd00158">
    <property type="entry name" value="RHOD"/>
    <property type="match status" value="1"/>
</dbReference>
<feature type="signal peptide" evidence="1">
    <location>
        <begin position="1"/>
        <end position="27"/>
    </location>
</feature>
<dbReference type="PANTHER" id="PTHR44086:SF10">
    <property type="entry name" value="THIOSULFATE SULFURTRANSFERASE_RHODANESE-LIKE DOMAIN-CONTAINING PROTEIN 3"/>
    <property type="match status" value="1"/>
</dbReference>
<organism evidence="3 4">
    <name type="scientific">Marinifilum caeruleilacunae</name>
    <dbReference type="NCBI Taxonomy" id="2499076"/>
    <lineage>
        <taxon>Bacteria</taxon>
        <taxon>Pseudomonadati</taxon>
        <taxon>Bacteroidota</taxon>
        <taxon>Bacteroidia</taxon>
        <taxon>Marinilabiliales</taxon>
        <taxon>Marinifilaceae</taxon>
    </lineage>
</organism>
<gene>
    <name evidence="3" type="ORF">ELS83_09905</name>
</gene>
<evidence type="ECO:0000256" key="1">
    <source>
        <dbReference type="SAM" id="SignalP"/>
    </source>
</evidence>
<reference evidence="3 4" key="1">
    <citation type="submission" date="2018-12" db="EMBL/GenBank/DDBJ databases">
        <title>Marinifilum JC070 sp. nov., a marine bacterium isolated from Yongle Blue Hole in the South China Sea.</title>
        <authorList>
            <person name="Fu T."/>
        </authorList>
    </citation>
    <scope>NUCLEOTIDE SEQUENCE [LARGE SCALE GENOMIC DNA]</scope>
    <source>
        <strain evidence="3 4">JC070</strain>
    </source>
</reference>
<keyword evidence="1" id="KW-0732">Signal</keyword>
<dbReference type="InterPro" id="IPR036873">
    <property type="entry name" value="Rhodanese-like_dom_sf"/>
</dbReference>
<proteinExistence type="predicted"/>
<dbReference type="SMART" id="SM00450">
    <property type="entry name" value="RHOD"/>
    <property type="match status" value="1"/>
</dbReference>
<sequence>MLQFLNLNIKSMKTIKAFFFICLIALAACSSNTNQTAKTYKSVDEMVADARVQITEITVSDFHTLMNGEDPYVLLDVRLPKEHDKGYIPGSVSIPRGVLEFRIASEKVWDEEGLYVPEKEELLILYCKKSNRSPLAALKLQQLGYKNVKVISGGWHGWHEAYPEISEDNIEEGGMEYAATEEEDSGGC</sequence>
<dbReference type="PROSITE" id="PS50206">
    <property type="entry name" value="RHODANESE_3"/>
    <property type="match status" value="1"/>
</dbReference>
<dbReference type="Pfam" id="PF00581">
    <property type="entry name" value="Rhodanese"/>
    <property type="match status" value="1"/>
</dbReference>
<evidence type="ECO:0000313" key="4">
    <source>
        <dbReference type="Proteomes" id="UP000732105"/>
    </source>
</evidence>
<protein>
    <submittedName>
        <fullName evidence="3">Rhodanese-like domain-containing protein</fullName>
    </submittedName>
</protein>
<dbReference type="EMBL" id="RZNH01000014">
    <property type="protein sequence ID" value="NOU60139.1"/>
    <property type="molecule type" value="Genomic_DNA"/>
</dbReference>
<dbReference type="Proteomes" id="UP000732105">
    <property type="component" value="Unassembled WGS sequence"/>
</dbReference>
<dbReference type="SUPFAM" id="SSF52821">
    <property type="entry name" value="Rhodanese/Cell cycle control phosphatase"/>
    <property type="match status" value="1"/>
</dbReference>
<dbReference type="PANTHER" id="PTHR44086">
    <property type="entry name" value="THIOSULFATE SULFURTRANSFERASE RDL2, MITOCHONDRIAL-RELATED"/>
    <property type="match status" value="1"/>
</dbReference>
<dbReference type="InterPro" id="IPR001763">
    <property type="entry name" value="Rhodanese-like_dom"/>
</dbReference>
<evidence type="ECO:0000313" key="3">
    <source>
        <dbReference type="EMBL" id="NOU60139.1"/>
    </source>
</evidence>
<dbReference type="Gene3D" id="3.40.250.10">
    <property type="entry name" value="Rhodanese-like domain"/>
    <property type="match status" value="1"/>
</dbReference>
<feature type="chain" id="PRO_5046954562" evidence="1">
    <location>
        <begin position="28"/>
        <end position="188"/>
    </location>
</feature>